<name>A0A507ZPU3_9FLAO</name>
<dbReference type="EMBL" id="VIAR01000009">
    <property type="protein sequence ID" value="TQD37768.1"/>
    <property type="molecule type" value="Genomic_DNA"/>
</dbReference>
<evidence type="ECO:0000313" key="4">
    <source>
        <dbReference type="EMBL" id="TQD37768.1"/>
    </source>
</evidence>
<evidence type="ECO:0000256" key="1">
    <source>
        <dbReference type="SAM" id="Coils"/>
    </source>
</evidence>
<evidence type="ECO:0000256" key="2">
    <source>
        <dbReference type="SAM" id="MobiDB-lite"/>
    </source>
</evidence>
<reference evidence="4 5" key="1">
    <citation type="submission" date="2019-06" db="EMBL/GenBank/DDBJ databases">
        <title>Flavibacter putida gen. nov., sp. nov., a novel marine bacterium of the family Flavobacteriaceae isolated from coastal seawater.</title>
        <authorList>
            <person name="Feng X."/>
        </authorList>
    </citation>
    <scope>NUCLEOTIDE SEQUENCE [LARGE SCALE GENOMIC DNA]</scope>
    <source>
        <strain evidence="4 5">PLHSN227</strain>
    </source>
</reference>
<evidence type="ECO:0000256" key="3">
    <source>
        <dbReference type="SAM" id="SignalP"/>
    </source>
</evidence>
<gene>
    <name evidence="4" type="ORF">FKR84_09865</name>
</gene>
<keyword evidence="5" id="KW-1185">Reference proteome</keyword>
<keyword evidence="3" id="KW-0732">Signal</keyword>
<proteinExistence type="predicted"/>
<dbReference type="RefSeq" id="WP_141422143.1">
    <property type="nucleotide sequence ID" value="NZ_VIAR01000009.1"/>
</dbReference>
<feature type="compositionally biased region" description="Polar residues" evidence="2">
    <location>
        <begin position="255"/>
        <end position="270"/>
    </location>
</feature>
<dbReference type="Proteomes" id="UP000317169">
    <property type="component" value="Unassembled WGS sequence"/>
</dbReference>
<sequence>MKVIKIIFSVLLLFFCMEMQAQNTYTKQTEEYAVSENVSVNLNLRHTQLEVETWNRDEVQLEAYLSAKDISEATLKEMAKNWKLEVLGNSNTIKILSKVSIAPPLPQFASSKNQTTAVDLRSLNTDFIAPMLEDLKPMLENLPSIDLPSDYMENLSVLRFDYDAFKKEGQAYLQNYEEQIKKSFGKDFEEAMQEWTKNLEARAEIQAKRFQERIEANQERMQSIKQRQENHAARWEAFAERMEEMAGRMRKDNGGNYSKTVTTGPNGSKSVQIIYSNSPANTKKENGVDYVLRLKIPKDVQLLLNSRYGKVNLSDAVSNLKAQISYSNFTAEELNGENTELRIAYSPVKIKHWEYGKLWVDYVKDASIQNVKSIQLQAKGSNFFIEKLEETGLIQGSFGSFKIGEIAKDFKQLHIELASSDAVVKLPETAFNFNYNGKQSAISYPKNLNPQVTDNYGTKVINGFKNSRNTDKNVQIIAKYSNVSFK</sequence>
<protein>
    <recommendedName>
        <fullName evidence="6">DUF4139 domain-containing protein</fullName>
    </recommendedName>
</protein>
<feature type="region of interest" description="Disordered" evidence="2">
    <location>
        <begin position="250"/>
        <end position="270"/>
    </location>
</feature>
<accession>A0A507ZPU3</accession>
<comment type="caution">
    <text evidence="4">The sequence shown here is derived from an EMBL/GenBank/DDBJ whole genome shotgun (WGS) entry which is preliminary data.</text>
</comment>
<dbReference type="AlphaFoldDB" id="A0A507ZPU3"/>
<organism evidence="4 5">
    <name type="scientific">Haloflavibacter putidus</name>
    <dbReference type="NCBI Taxonomy" id="2576776"/>
    <lineage>
        <taxon>Bacteria</taxon>
        <taxon>Pseudomonadati</taxon>
        <taxon>Bacteroidota</taxon>
        <taxon>Flavobacteriia</taxon>
        <taxon>Flavobacteriales</taxon>
        <taxon>Flavobacteriaceae</taxon>
        <taxon>Haloflavibacter</taxon>
    </lineage>
</organism>
<feature type="coiled-coil region" evidence="1">
    <location>
        <begin position="200"/>
        <end position="227"/>
    </location>
</feature>
<evidence type="ECO:0000313" key="5">
    <source>
        <dbReference type="Proteomes" id="UP000317169"/>
    </source>
</evidence>
<dbReference type="OrthoDB" id="1420424at2"/>
<evidence type="ECO:0008006" key="6">
    <source>
        <dbReference type="Google" id="ProtNLM"/>
    </source>
</evidence>
<keyword evidence="1" id="KW-0175">Coiled coil</keyword>
<feature type="signal peptide" evidence="3">
    <location>
        <begin position="1"/>
        <end position="21"/>
    </location>
</feature>
<feature type="chain" id="PRO_5021283199" description="DUF4139 domain-containing protein" evidence="3">
    <location>
        <begin position="22"/>
        <end position="486"/>
    </location>
</feature>